<gene>
    <name evidence="2" type="ORF">E2C01_030345</name>
</gene>
<dbReference type="Proteomes" id="UP000324222">
    <property type="component" value="Unassembled WGS sequence"/>
</dbReference>
<sequence length="63" mass="6850">MPPVSLATSSSSSSSSSTLSVRPSICLSCGWFLFVTSQIPSLEAPRVLLVYYYYYYLGAATSR</sequence>
<evidence type="ECO:0000313" key="2">
    <source>
        <dbReference type="EMBL" id="MPC36877.1"/>
    </source>
</evidence>
<dbReference type="AlphaFoldDB" id="A0A5B7EUI2"/>
<comment type="caution">
    <text evidence="2">The sequence shown here is derived from an EMBL/GenBank/DDBJ whole genome shotgun (WGS) entry which is preliminary data.</text>
</comment>
<name>A0A5B7EUI2_PORTR</name>
<dbReference type="EMBL" id="VSRR010003627">
    <property type="protein sequence ID" value="MPC36877.1"/>
    <property type="molecule type" value="Genomic_DNA"/>
</dbReference>
<evidence type="ECO:0000256" key="1">
    <source>
        <dbReference type="SAM" id="MobiDB-lite"/>
    </source>
</evidence>
<organism evidence="2 3">
    <name type="scientific">Portunus trituberculatus</name>
    <name type="common">Swimming crab</name>
    <name type="synonym">Neptunus trituberculatus</name>
    <dbReference type="NCBI Taxonomy" id="210409"/>
    <lineage>
        <taxon>Eukaryota</taxon>
        <taxon>Metazoa</taxon>
        <taxon>Ecdysozoa</taxon>
        <taxon>Arthropoda</taxon>
        <taxon>Crustacea</taxon>
        <taxon>Multicrustacea</taxon>
        <taxon>Malacostraca</taxon>
        <taxon>Eumalacostraca</taxon>
        <taxon>Eucarida</taxon>
        <taxon>Decapoda</taxon>
        <taxon>Pleocyemata</taxon>
        <taxon>Brachyura</taxon>
        <taxon>Eubrachyura</taxon>
        <taxon>Portunoidea</taxon>
        <taxon>Portunidae</taxon>
        <taxon>Portuninae</taxon>
        <taxon>Portunus</taxon>
    </lineage>
</organism>
<feature type="region of interest" description="Disordered" evidence="1">
    <location>
        <begin position="1"/>
        <end position="21"/>
    </location>
</feature>
<reference evidence="2 3" key="1">
    <citation type="submission" date="2019-05" db="EMBL/GenBank/DDBJ databases">
        <title>Another draft genome of Portunus trituberculatus and its Hox gene families provides insights of decapod evolution.</title>
        <authorList>
            <person name="Jeong J.-H."/>
            <person name="Song I."/>
            <person name="Kim S."/>
            <person name="Choi T."/>
            <person name="Kim D."/>
            <person name="Ryu S."/>
            <person name="Kim W."/>
        </authorList>
    </citation>
    <scope>NUCLEOTIDE SEQUENCE [LARGE SCALE GENOMIC DNA]</scope>
    <source>
        <tissue evidence="2">Muscle</tissue>
    </source>
</reference>
<keyword evidence="3" id="KW-1185">Reference proteome</keyword>
<evidence type="ECO:0000313" key="3">
    <source>
        <dbReference type="Proteomes" id="UP000324222"/>
    </source>
</evidence>
<protein>
    <submittedName>
        <fullName evidence="2">Uncharacterized protein</fullName>
    </submittedName>
</protein>
<feature type="compositionally biased region" description="Low complexity" evidence="1">
    <location>
        <begin position="1"/>
        <end position="20"/>
    </location>
</feature>
<proteinExistence type="predicted"/>
<accession>A0A5B7EUI2</accession>